<evidence type="ECO:0000256" key="2">
    <source>
        <dbReference type="ARBA" id="ARBA00022448"/>
    </source>
</evidence>
<comment type="subcellular location">
    <subcellularLocation>
        <location evidence="1">Cell membrane</location>
        <topology evidence="1">Multi-pass membrane protein</topology>
    </subcellularLocation>
</comment>
<evidence type="ECO:0000313" key="9">
    <source>
        <dbReference type="Proteomes" id="UP000051789"/>
    </source>
</evidence>
<dbReference type="PATRIC" id="fig|1423810.4.peg.1414"/>
<feature type="transmembrane region" description="Helical" evidence="6">
    <location>
        <begin position="428"/>
        <end position="450"/>
    </location>
</feature>
<feature type="transmembrane region" description="Helical" evidence="6">
    <location>
        <begin position="300"/>
        <end position="319"/>
    </location>
</feature>
<evidence type="ECO:0000256" key="1">
    <source>
        <dbReference type="ARBA" id="ARBA00004651"/>
    </source>
</evidence>
<feature type="transmembrane region" description="Helical" evidence="6">
    <location>
        <begin position="146"/>
        <end position="168"/>
    </location>
</feature>
<dbReference type="RefSeq" id="WP_056969374.1">
    <property type="nucleotide sequence ID" value="NZ_AYZK01000003.1"/>
</dbReference>
<feature type="transmembrane region" description="Helical" evidence="6">
    <location>
        <begin position="116"/>
        <end position="134"/>
    </location>
</feature>
<dbReference type="PANTHER" id="PTHR42718">
    <property type="entry name" value="MAJOR FACILITATOR SUPERFAMILY MULTIDRUG TRANSPORTER MFSC"/>
    <property type="match status" value="1"/>
</dbReference>
<feature type="transmembrane region" description="Helical" evidence="6">
    <location>
        <begin position="340"/>
        <end position="368"/>
    </location>
</feature>
<dbReference type="EMBL" id="AYZK01000003">
    <property type="protein sequence ID" value="KRM87222.1"/>
    <property type="molecule type" value="Genomic_DNA"/>
</dbReference>
<protein>
    <submittedName>
        <fullName evidence="8">MFS family major facilitator transporter, multidrug cation symporter</fullName>
    </submittedName>
</protein>
<dbReference type="InterPro" id="IPR020846">
    <property type="entry name" value="MFS_dom"/>
</dbReference>
<keyword evidence="9" id="KW-1185">Reference proteome</keyword>
<feature type="transmembrane region" description="Helical" evidence="6">
    <location>
        <begin position="88"/>
        <end position="110"/>
    </location>
</feature>
<organism evidence="8 9">
    <name type="scientific">Lacticaseibacillus thailandensis DSM 22698 = JCM 13996</name>
    <dbReference type="NCBI Taxonomy" id="1423810"/>
    <lineage>
        <taxon>Bacteria</taxon>
        <taxon>Bacillati</taxon>
        <taxon>Bacillota</taxon>
        <taxon>Bacilli</taxon>
        <taxon>Lactobacillales</taxon>
        <taxon>Lactobacillaceae</taxon>
        <taxon>Lacticaseibacillus</taxon>
    </lineage>
</organism>
<gene>
    <name evidence="8" type="ORF">FD19_GL001377</name>
</gene>
<feature type="transmembrane region" description="Helical" evidence="6">
    <location>
        <begin position="55"/>
        <end position="76"/>
    </location>
</feature>
<dbReference type="SUPFAM" id="SSF103473">
    <property type="entry name" value="MFS general substrate transporter"/>
    <property type="match status" value="1"/>
</dbReference>
<feature type="domain" description="Major facilitator superfamily (MFS) profile" evidence="7">
    <location>
        <begin position="18"/>
        <end position="459"/>
    </location>
</feature>
<dbReference type="STRING" id="1423810.FD19_GL001377"/>
<dbReference type="InterPro" id="IPR011701">
    <property type="entry name" value="MFS"/>
</dbReference>
<evidence type="ECO:0000313" key="8">
    <source>
        <dbReference type="EMBL" id="KRM87222.1"/>
    </source>
</evidence>
<evidence type="ECO:0000259" key="7">
    <source>
        <dbReference type="PROSITE" id="PS50850"/>
    </source>
</evidence>
<comment type="caution">
    <text evidence="8">The sequence shown here is derived from an EMBL/GenBank/DDBJ whole genome shotgun (WGS) entry which is preliminary data.</text>
</comment>
<keyword evidence="5 6" id="KW-0472">Membrane</keyword>
<keyword evidence="2" id="KW-0813">Transport</keyword>
<evidence type="ECO:0000256" key="4">
    <source>
        <dbReference type="ARBA" id="ARBA00022989"/>
    </source>
</evidence>
<feature type="transmembrane region" description="Helical" evidence="6">
    <location>
        <begin position="205"/>
        <end position="224"/>
    </location>
</feature>
<feature type="transmembrane region" description="Helical" evidence="6">
    <location>
        <begin position="230"/>
        <end position="248"/>
    </location>
</feature>
<dbReference type="Gene3D" id="1.20.1250.20">
    <property type="entry name" value="MFS general substrate transporter like domains"/>
    <property type="match status" value="2"/>
</dbReference>
<reference evidence="8 9" key="1">
    <citation type="journal article" date="2015" name="Genome Announc.">
        <title>Expanding the biotechnology potential of lactobacilli through comparative genomics of 213 strains and associated genera.</title>
        <authorList>
            <person name="Sun Z."/>
            <person name="Harris H.M."/>
            <person name="McCann A."/>
            <person name="Guo C."/>
            <person name="Argimon S."/>
            <person name="Zhang W."/>
            <person name="Yang X."/>
            <person name="Jeffery I.B."/>
            <person name="Cooney J.C."/>
            <person name="Kagawa T.F."/>
            <person name="Liu W."/>
            <person name="Song Y."/>
            <person name="Salvetti E."/>
            <person name="Wrobel A."/>
            <person name="Rasinkangas P."/>
            <person name="Parkhill J."/>
            <person name="Rea M.C."/>
            <person name="O'Sullivan O."/>
            <person name="Ritari J."/>
            <person name="Douillard F.P."/>
            <person name="Paul Ross R."/>
            <person name="Yang R."/>
            <person name="Briner A.E."/>
            <person name="Felis G.E."/>
            <person name="de Vos W.M."/>
            <person name="Barrangou R."/>
            <person name="Klaenhammer T.R."/>
            <person name="Caufield P.W."/>
            <person name="Cui Y."/>
            <person name="Zhang H."/>
            <person name="O'Toole P.W."/>
        </authorList>
    </citation>
    <scope>NUCLEOTIDE SEQUENCE [LARGE SCALE GENOMIC DNA]</scope>
    <source>
        <strain evidence="8 9">DSM 22698</strain>
    </source>
</reference>
<dbReference type="Proteomes" id="UP000051789">
    <property type="component" value="Unassembled WGS sequence"/>
</dbReference>
<dbReference type="PANTHER" id="PTHR42718:SF9">
    <property type="entry name" value="MAJOR FACILITATOR SUPERFAMILY MULTIDRUG TRANSPORTER MFSC"/>
    <property type="match status" value="1"/>
</dbReference>
<dbReference type="AlphaFoldDB" id="A0A0R2CGV1"/>
<name>A0A0R2CGV1_9LACO</name>
<dbReference type="PROSITE" id="PS50850">
    <property type="entry name" value="MFS"/>
    <property type="match status" value="1"/>
</dbReference>
<evidence type="ECO:0000256" key="3">
    <source>
        <dbReference type="ARBA" id="ARBA00022692"/>
    </source>
</evidence>
<dbReference type="GO" id="GO:0022857">
    <property type="term" value="F:transmembrane transporter activity"/>
    <property type="evidence" value="ECO:0007669"/>
    <property type="project" value="InterPro"/>
</dbReference>
<feature type="transmembrane region" description="Helical" evidence="6">
    <location>
        <begin position="268"/>
        <end position="294"/>
    </location>
</feature>
<evidence type="ECO:0000256" key="6">
    <source>
        <dbReference type="SAM" id="Phobius"/>
    </source>
</evidence>
<dbReference type="InterPro" id="IPR036259">
    <property type="entry name" value="MFS_trans_sf"/>
</dbReference>
<accession>A0A0R2CGV1</accession>
<keyword evidence="4 6" id="KW-1133">Transmembrane helix</keyword>
<dbReference type="Pfam" id="PF07690">
    <property type="entry name" value="MFS_1"/>
    <property type="match status" value="2"/>
</dbReference>
<proteinExistence type="predicted"/>
<evidence type="ECO:0000256" key="5">
    <source>
        <dbReference type="ARBA" id="ARBA00023136"/>
    </source>
</evidence>
<keyword evidence="3 6" id="KW-0812">Transmembrane</keyword>
<sequence>MAINNNTAPIPVRHRTAFIATLLTGTFSMSISQSSLSTAYPTFMRSFHLGASTVAWLTTGFMLVMSLMIPVSPWLLSNVKFKALFQGVVSLFAVGTALCIWAPTFTILMVGRLLEALAVGIIFPSYQTVLLTITPTNQRGRVMGTAGLVMGSALAVGPIISGVLLTWFPWQALFALFLVVALVVLATSTATISDVMTLHLTRLDWLSVVLAASFPVLLYVLSAATNGHMTISLLLLLVLALLAAVWFVHRQLHRDQPLLQLHVLATPLFTQSVLLTGISYIGLIVTTIVMPLYFQTVLHVSPLVSGLALVPAAVGLSLLNPRTGQMLDRMGPRKVVVIGMTLIVGGFAAMALLVGHLPLWLAIIGAMVTEAGNAFVMMPSVTAGANALPPALIPDGTAVTTTVRQLLGSLGVAIATIVLQTVEQVSGSAITGFRATFACFAVVGVIGWLLGLRLPSKAARAGRYD</sequence>
<dbReference type="GO" id="GO:0005886">
    <property type="term" value="C:plasma membrane"/>
    <property type="evidence" value="ECO:0007669"/>
    <property type="project" value="UniProtKB-SubCell"/>
</dbReference>
<feature type="transmembrane region" description="Helical" evidence="6">
    <location>
        <begin position="174"/>
        <end position="193"/>
    </location>
</feature>